<proteinExistence type="predicted"/>
<dbReference type="InterPro" id="IPR000253">
    <property type="entry name" value="FHA_dom"/>
</dbReference>
<organism evidence="2 3">
    <name type="scientific">Pendulispora brunnea</name>
    <dbReference type="NCBI Taxonomy" id="2905690"/>
    <lineage>
        <taxon>Bacteria</taxon>
        <taxon>Pseudomonadati</taxon>
        <taxon>Myxococcota</taxon>
        <taxon>Myxococcia</taxon>
        <taxon>Myxococcales</taxon>
        <taxon>Sorangiineae</taxon>
        <taxon>Pendulisporaceae</taxon>
        <taxon>Pendulispora</taxon>
    </lineage>
</organism>
<protein>
    <submittedName>
        <fullName evidence="2">FHA domain-containing protein</fullName>
    </submittedName>
</protein>
<name>A0ABZ2KKA1_9BACT</name>
<dbReference type="Proteomes" id="UP001379533">
    <property type="component" value="Chromosome"/>
</dbReference>
<dbReference type="EMBL" id="CP089982">
    <property type="protein sequence ID" value="WXA99102.1"/>
    <property type="molecule type" value="Genomic_DNA"/>
</dbReference>
<dbReference type="SUPFAM" id="SSF49879">
    <property type="entry name" value="SMAD/FHA domain"/>
    <property type="match status" value="2"/>
</dbReference>
<gene>
    <name evidence="2" type="ORF">LZC95_20045</name>
</gene>
<evidence type="ECO:0000313" key="3">
    <source>
        <dbReference type="Proteomes" id="UP001379533"/>
    </source>
</evidence>
<accession>A0ABZ2KKA1</accession>
<sequence>MGGPAAGRGGAVMGAQRHFLELSAMLPTGPRTFRVQRATPCVIGNGPFLGDDDICIQHGSVDAQHAYVLRQGDDYYVRDLESGRGTRLGGLSLAPGEERPLLPECVIHIGDVQIVARQRGRSALQHQLARGEYEWAAAALERERRERERLPFSLFVIDAPAVLNEGNRGLHAQIELRPLQPRKPYRIGSNRICRIHLPCDGVADEHVAVDIENDSVWVTQLSSQTSQLGPRELHPGDRVRWEWMDMLQVGPVVLGLYDPVAFGFSELERYKSAAERTLRPNRRSRPPEDSLADMVRDVMATTSLPGRVVLDLSQSEALVLLDSLRNYRDVDGDQDAETRLLHSLRGVLANTVLPPARRAEYQDLLAIAHARVGNAGRPLMLQARLEEDGTPLAVP</sequence>
<evidence type="ECO:0000259" key="1">
    <source>
        <dbReference type="Pfam" id="PF00498"/>
    </source>
</evidence>
<dbReference type="Gene3D" id="2.60.200.20">
    <property type="match status" value="2"/>
</dbReference>
<reference evidence="2 3" key="1">
    <citation type="submission" date="2021-12" db="EMBL/GenBank/DDBJ databases">
        <title>Discovery of the Pendulisporaceae a myxobacterial family with distinct sporulation behavior and unique specialized metabolism.</title>
        <authorList>
            <person name="Garcia R."/>
            <person name="Popoff A."/>
            <person name="Bader C.D."/>
            <person name="Loehr J."/>
            <person name="Walesch S."/>
            <person name="Walt C."/>
            <person name="Boldt J."/>
            <person name="Bunk B."/>
            <person name="Haeckl F.J.F.P.J."/>
            <person name="Gunesch A.P."/>
            <person name="Birkelbach J."/>
            <person name="Nuebel U."/>
            <person name="Pietschmann T."/>
            <person name="Bach T."/>
            <person name="Mueller R."/>
        </authorList>
    </citation>
    <scope>NUCLEOTIDE SEQUENCE [LARGE SCALE GENOMIC DNA]</scope>
    <source>
        <strain evidence="2 3">MSr12523</strain>
    </source>
</reference>
<dbReference type="CDD" id="cd00060">
    <property type="entry name" value="FHA"/>
    <property type="match status" value="2"/>
</dbReference>
<evidence type="ECO:0000313" key="2">
    <source>
        <dbReference type="EMBL" id="WXA99102.1"/>
    </source>
</evidence>
<keyword evidence="3" id="KW-1185">Reference proteome</keyword>
<dbReference type="InterPro" id="IPR008984">
    <property type="entry name" value="SMAD_FHA_dom_sf"/>
</dbReference>
<dbReference type="RefSeq" id="WP_394849732.1">
    <property type="nucleotide sequence ID" value="NZ_CP089982.1"/>
</dbReference>
<feature type="domain" description="FHA" evidence="1">
    <location>
        <begin position="42"/>
        <end position="110"/>
    </location>
</feature>
<dbReference type="Pfam" id="PF00498">
    <property type="entry name" value="FHA"/>
    <property type="match status" value="1"/>
</dbReference>